<dbReference type="AlphaFoldDB" id="A0A0P0LBB2"/>
<organism evidence="1 2">
    <name type="scientific">Phocaeicola vulgatus</name>
    <name type="common">Bacteroides vulgatus</name>
    <dbReference type="NCBI Taxonomy" id="821"/>
    <lineage>
        <taxon>Bacteria</taxon>
        <taxon>Pseudomonadati</taxon>
        <taxon>Bacteroidota</taxon>
        <taxon>Bacteroidia</taxon>
        <taxon>Bacteroidales</taxon>
        <taxon>Bacteroidaceae</taxon>
        <taxon>Phocaeicola</taxon>
    </lineage>
</organism>
<keyword evidence="1" id="KW-0456">Lyase</keyword>
<reference evidence="1 2" key="2">
    <citation type="journal article" date="2016" name="Genome Biol. Evol.">
        <title>Extensive mobilome-driven genome diversification in mouse gut-associated Bacteroides vulgatus mpk.</title>
        <authorList>
            <person name="Lange A."/>
            <person name="Beier S."/>
            <person name="Steimle A."/>
            <person name="Autenrieth I.B."/>
            <person name="Huson D.H."/>
            <person name="Frick J.S."/>
        </authorList>
    </citation>
    <scope>NUCLEOTIDE SEQUENCE [LARGE SCALE GENOMIC DNA]</scope>
    <source>
        <strain evidence="2">mpk</strain>
    </source>
</reference>
<evidence type="ECO:0000313" key="2">
    <source>
        <dbReference type="Proteomes" id="UP000061587"/>
    </source>
</evidence>
<protein>
    <submittedName>
        <fullName evidence="1">Pectate Lyase</fullName>
    </submittedName>
</protein>
<gene>
    <name evidence="1" type="ORF">BvMPK_0214</name>
</gene>
<dbReference type="EMBL" id="CP013020">
    <property type="protein sequence ID" value="ALK82853.1"/>
    <property type="molecule type" value="Genomic_DNA"/>
</dbReference>
<evidence type="ECO:0000313" key="1">
    <source>
        <dbReference type="EMBL" id="ALK82853.1"/>
    </source>
</evidence>
<dbReference type="SUPFAM" id="SSF81853">
    <property type="entry name" value="Family 10 polysaccharide lyase"/>
    <property type="match status" value="1"/>
</dbReference>
<proteinExistence type="predicted"/>
<dbReference type="InterPro" id="IPR012669">
    <property type="entry name" value="Pectate_lyase"/>
</dbReference>
<dbReference type="Gene3D" id="1.50.10.20">
    <property type="match status" value="1"/>
</dbReference>
<accession>A0A0P0LBB2</accession>
<dbReference type="Pfam" id="PF09492">
    <property type="entry name" value="Pec_lyase"/>
    <property type="match status" value="1"/>
</dbReference>
<dbReference type="Proteomes" id="UP000061587">
    <property type="component" value="Chromosome"/>
</dbReference>
<dbReference type="PATRIC" id="fig|821.40.peg.262"/>
<dbReference type="GO" id="GO:0016829">
    <property type="term" value="F:lyase activity"/>
    <property type="evidence" value="ECO:0007669"/>
    <property type="project" value="UniProtKB-KW"/>
</dbReference>
<name>A0A0P0LBB2_PHOVU</name>
<sequence>MNQNTKTTMKSTLKKNWERIVLCLCMANFACIGIAQTNKKLDDQVINTMKTATRFMMNKVSYNGGFVWNYLPDMSRSWGEMEAKRTMVWIQPPGTPSVGHLLLDAYHATGDEYYYEAAKKVANTLIWGQLECGGWNYVFDFAGENSLKSWYDTVGKNGWRLEEFQHYYGNATYDDAGTMEAAKFLLRMYVEKNDPAFRPALEKTIDFVLKSQYPVGGWPQRYPLMYDHPFQGKKDYSSFITLNDDVIPDATEFLIQCYQAMGLQGVKEPIMRAMYLMISLQQGEPYAGWADQYTVDDLKPAHARSYEPRSVNTGTTVRLVNLMMDYYKLTADTRFLSGIPAAIRFLESMKLPESDVKKWKSQSTNPEAILVPRFVDPDTGKPLYVHRKGSNVKNGTYYIDQNIENTIAHYNSATFVNPGELRRRYEEVKKLPVSELAKNSPLLQDHLVPLPKYYTRLRGKATEEVARKLVKSLTKDGCWLSPLKSTSNPYKPYTVSGPSEETKYIATFVGDEHDTSPYPCTTGELCISVGDYIDNMIKLISYLEK</sequence>
<reference evidence="2" key="1">
    <citation type="submission" date="2015-10" db="EMBL/GenBank/DDBJ databases">
        <title>Extensive mobilome-driven genome diversification in gut-associated Bacteroides vulgatus mpk.</title>
        <authorList>
            <person name="Beier S."/>
            <person name="Lange A."/>
            <person name="Huson D.H."/>
            <person name="Frick J.-S."/>
            <person name="Autenrieth I.B."/>
        </authorList>
    </citation>
    <scope>NUCLEOTIDE SEQUENCE [LARGE SCALE GENOMIC DNA]</scope>
    <source>
        <strain evidence="2">mpk</strain>
    </source>
</reference>